<dbReference type="InterPro" id="IPR004031">
    <property type="entry name" value="PMP22/EMP/MP20/Claudin"/>
</dbReference>
<evidence type="ECO:0000256" key="5">
    <source>
        <dbReference type="SAM" id="MobiDB-lite"/>
    </source>
</evidence>
<proteinExistence type="predicted"/>
<evidence type="ECO:0000256" key="6">
    <source>
        <dbReference type="SAM" id="Phobius"/>
    </source>
</evidence>
<keyword evidence="4 6" id="KW-0472">Membrane</keyword>
<feature type="transmembrane region" description="Helical" evidence="6">
    <location>
        <begin position="12"/>
        <end position="29"/>
    </location>
</feature>
<comment type="caution">
    <text evidence="7">The sequence shown here is derived from an EMBL/GenBank/DDBJ whole genome shotgun (WGS) entry which is preliminary data.</text>
</comment>
<evidence type="ECO:0000313" key="7">
    <source>
        <dbReference type="EMBL" id="KAK7095519.1"/>
    </source>
</evidence>
<dbReference type="Proteomes" id="UP001374579">
    <property type="component" value="Unassembled WGS sequence"/>
</dbReference>
<name>A0AAN9AYS1_9CAEN</name>
<feature type="transmembrane region" description="Helical" evidence="6">
    <location>
        <begin position="135"/>
        <end position="155"/>
    </location>
</feature>
<feature type="compositionally biased region" description="Pro residues" evidence="5">
    <location>
        <begin position="227"/>
        <end position="240"/>
    </location>
</feature>
<evidence type="ECO:0000256" key="4">
    <source>
        <dbReference type="ARBA" id="ARBA00023136"/>
    </source>
</evidence>
<gene>
    <name evidence="7" type="ORF">V1264_006913</name>
</gene>
<dbReference type="PANTHER" id="PTHR10671">
    <property type="entry name" value="EPITHELIAL MEMBRANE PROTEIN-RELATED"/>
    <property type="match status" value="1"/>
</dbReference>
<dbReference type="Gene3D" id="1.20.140.150">
    <property type="match status" value="1"/>
</dbReference>
<evidence type="ECO:0000256" key="2">
    <source>
        <dbReference type="ARBA" id="ARBA00022692"/>
    </source>
</evidence>
<sequence length="240" mass="26495">MGKVNDFFARDVLYQVGVCLLFVATILYITAFSTRYWAVGIFKLLTIEISSVNIGLFQYCNVMKVDLSQYPLLRDSDALKSGCHNHVFKTFTVGELLDKPFISGILGLLSIACALVGIIWANSKILPSPKQLRKFFLSNIIAGIEGLIAVIWFVFKSDDMLPEDNYGNKMYRNLELDYGWSFYLMIAGSILLIASAIFINMAPLPAAQPAPKAGSVKHVQPISKDTPVPPPPPHPAQPLA</sequence>
<dbReference type="PANTHER" id="PTHR10671:SF108">
    <property type="entry name" value="CLAUDIN FAMILY PROTEIN-RELATED"/>
    <property type="match status" value="1"/>
</dbReference>
<comment type="subcellular location">
    <subcellularLocation>
        <location evidence="1">Membrane</location>
        <topology evidence="1">Multi-pass membrane protein</topology>
    </subcellularLocation>
</comment>
<feature type="transmembrane region" description="Helical" evidence="6">
    <location>
        <begin position="180"/>
        <end position="202"/>
    </location>
</feature>
<feature type="region of interest" description="Disordered" evidence="5">
    <location>
        <begin position="215"/>
        <end position="240"/>
    </location>
</feature>
<evidence type="ECO:0000256" key="1">
    <source>
        <dbReference type="ARBA" id="ARBA00004141"/>
    </source>
</evidence>
<dbReference type="InterPro" id="IPR050579">
    <property type="entry name" value="PMP-22/EMP/MP20-like"/>
</dbReference>
<keyword evidence="2 6" id="KW-0812">Transmembrane</keyword>
<dbReference type="AlphaFoldDB" id="A0AAN9AYS1"/>
<protein>
    <submittedName>
        <fullName evidence="7">Uncharacterized protein</fullName>
    </submittedName>
</protein>
<dbReference type="EMBL" id="JBAMIC010000018">
    <property type="protein sequence ID" value="KAK7095519.1"/>
    <property type="molecule type" value="Genomic_DNA"/>
</dbReference>
<keyword evidence="8" id="KW-1185">Reference proteome</keyword>
<keyword evidence="3 6" id="KW-1133">Transmembrane helix</keyword>
<feature type="transmembrane region" description="Helical" evidence="6">
    <location>
        <begin position="101"/>
        <end position="123"/>
    </location>
</feature>
<organism evidence="7 8">
    <name type="scientific">Littorina saxatilis</name>
    <dbReference type="NCBI Taxonomy" id="31220"/>
    <lineage>
        <taxon>Eukaryota</taxon>
        <taxon>Metazoa</taxon>
        <taxon>Spiralia</taxon>
        <taxon>Lophotrochozoa</taxon>
        <taxon>Mollusca</taxon>
        <taxon>Gastropoda</taxon>
        <taxon>Caenogastropoda</taxon>
        <taxon>Littorinimorpha</taxon>
        <taxon>Littorinoidea</taxon>
        <taxon>Littorinidae</taxon>
        <taxon>Littorina</taxon>
    </lineage>
</organism>
<dbReference type="Pfam" id="PF13903">
    <property type="entry name" value="Claudin_2"/>
    <property type="match status" value="1"/>
</dbReference>
<evidence type="ECO:0000256" key="3">
    <source>
        <dbReference type="ARBA" id="ARBA00022989"/>
    </source>
</evidence>
<reference evidence="7 8" key="1">
    <citation type="submission" date="2024-02" db="EMBL/GenBank/DDBJ databases">
        <title>Chromosome-scale genome assembly of the rough periwinkle Littorina saxatilis.</title>
        <authorList>
            <person name="De Jode A."/>
            <person name="Faria R."/>
            <person name="Formenti G."/>
            <person name="Sims Y."/>
            <person name="Smith T.P."/>
            <person name="Tracey A."/>
            <person name="Wood J.M.D."/>
            <person name="Zagrodzka Z.B."/>
            <person name="Johannesson K."/>
            <person name="Butlin R.K."/>
            <person name="Leder E.H."/>
        </authorList>
    </citation>
    <scope>NUCLEOTIDE SEQUENCE [LARGE SCALE GENOMIC DNA]</scope>
    <source>
        <strain evidence="7">Snail1</strain>
        <tissue evidence="7">Muscle</tissue>
    </source>
</reference>
<evidence type="ECO:0000313" key="8">
    <source>
        <dbReference type="Proteomes" id="UP001374579"/>
    </source>
</evidence>
<dbReference type="GO" id="GO:0005886">
    <property type="term" value="C:plasma membrane"/>
    <property type="evidence" value="ECO:0007669"/>
    <property type="project" value="TreeGrafter"/>
</dbReference>
<accession>A0AAN9AYS1</accession>